<proteinExistence type="inferred from homology"/>
<dbReference type="Gene3D" id="3.90.740.10">
    <property type="entry name" value="Valyl/Leucyl/Isoleucyl-tRNA synthetase, editing domain"/>
    <property type="match status" value="1"/>
</dbReference>
<dbReference type="CDD" id="cd07958">
    <property type="entry name" value="Anticodon_Ia_Leu_BEm"/>
    <property type="match status" value="1"/>
</dbReference>
<dbReference type="RefSeq" id="WP_311427367.1">
    <property type="nucleotide sequence ID" value="NZ_JAVRIA010000003.1"/>
</dbReference>
<comment type="caution">
    <text evidence="14">The sequence shown here is derived from an EMBL/GenBank/DDBJ whole genome shotgun (WGS) entry which is preliminary data.</text>
</comment>
<dbReference type="SUPFAM" id="SSF50677">
    <property type="entry name" value="ValRS/IleRS/LeuRS editing domain"/>
    <property type="match status" value="1"/>
</dbReference>
<dbReference type="GO" id="GO:0016874">
    <property type="term" value="F:ligase activity"/>
    <property type="evidence" value="ECO:0007669"/>
    <property type="project" value="UniProtKB-KW"/>
</dbReference>
<dbReference type="Gene3D" id="1.10.730.10">
    <property type="entry name" value="Isoleucyl-tRNA Synthetase, Domain 1"/>
    <property type="match status" value="1"/>
</dbReference>
<accession>A0ABU2YKB3</accession>
<evidence type="ECO:0000313" key="15">
    <source>
        <dbReference type="Proteomes" id="UP001259492"/>
    </source>
</evidence>
<dbReference type="EC" id="6.1.1.4" evidence="9"/>
<reference evidence="14 15" key="1">
    <citation type="submission" date="2023-09" db="EMBL/GenBank/DDBJ databases">
        <authorList>
            <person name="Rey-Velasco X."/>
        </authorList>
    </citation>
    <scope>NUCLEOTIDE SEQUENCE [LARGE SCALE GENOMIC DNA]</scope>
    <source>
        <strain evidence="14 15">W332</strain>
    </source>
</reference>
<feature type="domain" description="Methionyl/Valyl/Leucyl/Isoleucyl-tRNA synthetase anticodon-binding" evidence="11">
    <location>
        <begin position="860"/>
        <end position="971"/>
    </location>
</feature>
<dbReference type="Proteomes" id="UP001259492">
    <property type="component" value="Unassembled WGS sequence"/>
</dbReference>
<dbReference type="SUPFAM" id="SSF52374">
    <property type="entry name" value="Nucleotidylyl transferase"/>
    <property type="match status" value="1"/>
</dbReference>
<comment type="subcellular location">
    <subcellularLocation>
        <location evidence="9">Cytoplasm</location>
    </subcellularLocation>
</comment>
<dbReference type="InterPro" id="IPR015413">
    <property type="entry name" value="Methionyl/Leucyl_tRNA_Synth"/>
</dbReference>
<comment type="caution">
    <text evidence="9">Lacks conserved residue(s) required for the propagation of feature annotation.</text>
</comment>
<evidence type="ECO:0000259" key="11">
    <source>
        <dbReference type="Pfam" id="PF08264"/>
    </source>
</evidence>
<dbReference type="PROSITE" id="PS00178">
    <property type="entry name" value="AA_TRNA_LIGASE_I"/>
    <property type="match status" value="1"/>
</dbReference>
<evidence type="ECO:0000259" key="13">
    <source>
        <dbReference type="Pfam" id="PF13603"/>
    </source>
</evidence>
<organism evidence="14 15">
    <name type="scientific">Microcosmobacter mediterraneus</name>
    <dbReference type="NCBI Taxonomy" id="3075607"/>
    <lineage>
        <taxon>Bacteria</taxon>
        <taxon>Pseudomonadati</taxon>
        <taxon>Bacteroidota</taxon>
        <taxon>Flavobacteriia</taxon>
        <taxon>Flavobacteriales</taxon>
        <taxon>Flavobacteriaceae</taxon>
        <taxon>Microcosmobacter</taxon>
    </lineage>
</organism>
<dbReference type="Gene3D" id="3.40.50.620">
    <property type="entry name" value="HUPs"/>
    <property type="match status" value="3"/>
</dbReference>
<feature type="domain" description="Leucyl-tRNA synthetase editing" evidence="13">
    <location>
        <begin position="277"/>
        <end position="457"/>
    </location>
</feature>
<dbReference type="PANTHER" id="PTHR43740">
    <property type="entry name" value="LEUCYL-TRNA SYNTHETASE"/>
    <property type="match status" value="1"/>
</dbReference>
<evidence type="ECO:0000313" key="14">
    <source>
        <dbReference type="EMBL" id="MDT0558607.1"/>
    </source>
</evidence>
<evidence type="ECO:0000256" key="2">
    <source>
        <dbReference type="ARBA" id="ARBA00022490"/>
    </source>
</evidence>
<evidence type="ECO:0000256" key="6">
    <source>
        <dbReference type="ARBA" id="ARBA00022917"/>
    </source>
</evidence>
<dbReference type="InterPro" id="IPR014729">
    <property type="entry name" value="Rossmann-like_a/b/a_fold"/>
</dbReference>
<evidence type="ECO:0000256" key="7">
    <source>
        <dbReference type="ARBA" id="ARBA00023146"/>
    </source>
</evidence>
<dbReference type="InterPro" id="IPR025709">
    <property type="entry name" value="Leu_tRNA-synth_edit"/>
</dbReference>
<evidence type="ECO:0000256" key="1">
    <source>
        <dbReference type="ARBA" id="ARBA00005594"/>
    </source>
</evidence>
<keyword evidence="3 9" id="KW-0436">Ligase</keyword>
<dbReference type="InterPro" id="IPR009008">
    <property type="entry name" value="Val/Leu/Ile-tRNA-synth_edit"/>
</dbReference>
<dbReference type="InterPro" id="IPR002302">
    <property type="entry name" value="Leu-tRNA-ligase"/>
</dbReference>
<dbReference type="InterPro" id="IPR001412">
    <property type="entry name" value="aa-tRNA-synth_I_CS"/>
</dbReference>
<dbReference type="PRINTS" id="PR00985">
    <property type="entry name" value="TRNASYNTHLEU"/>
</dbReference>
<dbReference type="PANTHER" id="PTHR43740:SF2">
    <property type="entry name" value="LEUCINE--TRNA LIGASE, MITOCHONDRIAL"/>
    <property type="match status" value="1"/>
</dbReference>
<dbReference type="Pfam" id="PF08264">
    <property type="entry name" value="Anticodon_1"/>
    <property type="match status" value="1"/>
</dbReference>
<evidence type="ECO:0000256" key="10">
    <source>
        <dbReference type="RuleBase" id="RU363039"/>
    </source>
</evidence>
<sequence>MTYNFNEIEQKWQDHWAKHETFKAENNSDKPKYYVLDMFPYPSGAGLHVGHPLGYIASDIYARYKRHKGFNVLHPQGYDSFGLPAEQYAIQTGQHPAVTTEENIKTYRRQLDQIGFSFDWSREVRTSDPSYYKWTQWIFIQLFNSYYCNIDHKAENITELIKEFERAGNTHVNAACDEDTPSFSSEDWKAYSELEKQEILLKYRLTYLAETEVNWCPALGTVLANDEIVNGVSERGGHPVVRKKMTQWSMRISAYAERLLQGLDTIDWTDSLKESQRNWIGKSVGASVTFMVKDYDAKIDVFTTRPDTIFGVSFMTLAPEHELVSQITTAEQKAEVEAYVEATAKRSERDRMADVKTISGVFTGAYAEHPFTKAPIPIWIGDYVLASYGTGAVMAVPCGDQRDCDFAKYFGIDIPNIFEGVDISEEAFASKDNVKIANSDFLNGMNYKKATKRAIYELEQIGQGKGKTNYRLRDAVFSRQRYWGEPFPVYYVNGMPQMIAAQHLPITLPEVEKYLPTETGEPPLGNATVWAWDTSKKEVVSNDLIDNKTIHPLELNTMPGWAGSSQYFNRYMDPHNEDEIFSKDAIDYWQQVDLYIGGSEHATGHLLYARFWQKFMFDLGLVPVDEFAKKLINQGMILGTSAIAHRVYCHTSSLKNEKERVKGVYTSNIYVSKKISEEIEEDNFKEINKDIYDIIHSGLLDEISNFNFNNSEEKVGEEIFHISTNPTHVNVNLVNSSDELDIEAFKNWQPEFSNASFIGDSGKVLTPRRMEFVSDFKVSREVEKMSKRWYNVVNPDHICEQYGADSLRLYEMFLGPLEQYKPWNTAGISGVHSFLKKLWKLYYDDTSFKVTDATPTKDHLKTLHKTIKKVEEDIDNFSFNTSVSTFMIAVNELTAQKCTSREILEPLLVLISPYAPHIAEELWEALGHKQSISTAPFPVFEANHLVESSKEYPISFNGKMRFKLELSLDLSKDDIEKAVLADERTQNQLQGREPKKVIVVPGKIVNIVG</sequence>
<feature type="domain" description="Methionyl/Leucyl tRNA synthetase" evidence="12">
    <location>
        <begin position="38"/>
        <end position="144"/>
    </location>
</feature>
<dbReference type="InterPro" id="IPR013155">
    <property type="entry name" value="M/V/L/I-tRNA-synth_anticd-bd"/>
</dbReference>
<dbReference type="InterPro" id="IPR009080">
    <property type="entry name" value="tRNAsynth_Ia_anticodon-bd"/>
</dbReference>
<evidence type="ECO:0000256" key="5">
    <source>
        <dbReference type="ARBA" id="ARBA00022840"/>
    </source>
</evidence>
<dbReference type="EMBL" id="JAVRIA010000003">
    <property type="protein sequence ID" value="MDT0558607.1"/>
    <property type="molecule type" value="Genomic_DNA"/>
</dbReference>
<keyword evidence="4 9" id="KW-0547">Nucleotide-binding</keyword>
<evidence type="ECO:0000256" key="9">
    <source>
        <dbReference type="HAMAP-Rule" id="MF_00049"/>
    </source>
</evidence>
<protein>
    <recommendedName>
        <fullName evidence="9">Leucine--tRNA ligase</fullName>
        <ecNumber evidence="9">6.1.1.4</ecNumber>
    </recommendedName>
    <alternativeName>
        <fullName evidence="9">Leucyl-tRNA synthetase</fullName>
        <shortName evidence="9">LeuRS</shortName>
    </alternativeName>
</protein>
<evidence type="ECO:0000259" key="12">
    <source>
        <dbReference type="Pfam" id="PF09334"/>
    </source>
</evidence>
<evidence type="ECO:0000256" key="3">
    <source>
        <dbReference type="ARBA" id="ARBA00022598"/>
    </source>
</evidence>
<keyword evidence="5 9" id="KW-0067">ATP-binding</keyword>
<comment type="catalytic activity">
    <reaction evidence="8 9">
        <text>tRNA(Leu) + L-leucine + ATP = L-leucyl-tRNA(Leu) + AMP + diphosphate</text>
        <dbReference type="Rhea" id="RHEA:11688"/>
        <dbReference type="Rhea" id="RHEA-COMP:9613"/>
        <dbReference type="Rhea" id="RHEA-COMP:9622"/>
        <dbReference type="ChEBI" id="CHEBI:30616"/>
        <dbReference type="ChEBI" id="CHEBI:33019"/>
        <dbReference type="ChEBI" id="CHEBI:57427"/>
        <dbReference type="ChEBI" id="CHEBI:78442"/>
        <dbReference type="ChEBI" id="CHEBI:78494"/>
        <dbReference type="ChEBI" id="CHEBI:456215"/>
        <dbReference type="EC" id="6.1.1.4"/>
    </reaction>
</comment>
<dbReference type="Pfam" id="PF13603">
    <property type="entry name" value="tRNA-synt_1_2"/>
    <property type="match status" value="1"/>
</dbReference>
<dbReference type="HAMAP" id="MF_00049_B">
    <property type="entry name" value="Leu_tRNA_synth_B"/>
    <property type="match status" value="1"/>
</dbReference>
<keyword evidence="6 9" id="KW-0648">Protein biosynthesis</keyword>
<keyword evidence="7 9" id="KW-0030">Aminoacyl-tRNA synthetase</keyword>
<gene>
    <name evidence="9" type="primary">leuS</name>
    <name evidence="14" type="ORF">RM697_08115</name>
</gene>
<evidence type="ECO:0000256" key="8">
    <source>
        <dbReference type="ARBA" id="ARBA00047469"/>
    </source>
</evidence>
<dbReference type="SUPFAM" id="SSF47323">
    <property type="entry name" value="Anticodon-binding domain of a subclass of class I aminoacyl-tRNA synthetases"/>
    <property type="match status" value="1"/>
</dbReference>
<keyword evidence="2 9" id="KW-0963">Cytoplasm</keyword>
<comment type="similarity">
    <text evidence="1 9 10">Belongs to the class-I aminoacyl-tRNA synthetase family.</text>
</comment>
<evidence type="ECO:0000256" key="4">
    <source>
        <dbReference type="ARBA" id="ARBA00022741"/>
    </source>
</evidence>
<feature type="binding site" evidence="9">
    <location>
        <position position="787"/>
    </location>
    <ligand>
        <name>ATP</name>
        <dbReference type="ChEBI" id="CHEBI:30616"/>
    </ligand>
</feature>
<dbReference type="Pfam" id="PF09334">
    <property type="entry name" value="tRNA-synt_1g"/>
    <property type="match status" value="1"/>
</dbReference>
<keyword evidence="15" id="KW-1185">Reference proteome</keyword>
<name>A0ABU2YKB3_9FLAO</name>